<keyword evidence="6 7" id="KW-0472">Membrane</keyword>
<evidence type="ECO:0000259" key="8">
    <source>
        <dbReference type="PROSITE" id="PS50928"/>
    </source>
</evidence>
<evidence type="ECO:0000256" key="4">
    <source>
        <dbReference type="ARBA" id="ARBA00022692"/>
    </source>
</evidence>
<sequence length="288" mass="30463">MSARSPRRAARTRLQVFRVVVLVLTGAFFVVPLLSMLDFSTRLFNADGRTGAAWALLVADPLLRGAIGTSLLLSLLTVVGMLVLLVPTLVWVRLRVPRLGRAVEFLCLLPLTVPPLVIIVGLTNVTAWLSYLFGDTATWLAFLYVVLVLPYAYRALDAGLAAIDVVTLAEAARSLGAGWLTVIVRVVVPNIRTALVSASFISIALVLGEYTFASLLNFDTLQVAIALQSKSNAQESVAASLASILVAALLLVGLSFVSGRRRTGRGAVAAGVAPVPAGTAPPVPEEPR</sequence>
<proteinExistence type="inferred from homology"/>
<keyword evidence="4 7" id="KW-0812">Transmembrane</keyword>
<dbReference type="InterPro" id="IPR035906">
    <property type="entry name" value="MetI-like_sf"/>
</dbReference>
<dbReference type="RefSeq" id="WP_307804270.1">
    <property type="nucleotide sequence ID" value="NZ_BAAAMH010000010.1"/>
</dbReference>
<dbReference type="Gene3D" id="1.10.3720.10">
    <property type="entry name" value="MetI-like"/>
    <property type="match status" value="1"/>
</dbReference>
<feature type="transmembrane region" description="Helical" evidence="7">
    <location>
        <begin position="16"/>
        <end position="37"/>
    </location>
</feature>
<feature type="transmembrane region" description="Helical" evidence="7">
    <location>
        <begin position="106"/>
        <end position="131"/>
    </location>
</feature>
<feature type="transmembrane region" description="Helical" evidence="7">
    <location>
        <begin position="71"/>
        <end position="94"/>
    </location>
</feature>
<dbReference type="Proteomes" id="UP000758168">
    <property type="component" value="Unassembled WGS sequence"/>
</dbReference>
<dbReference type="PROSITE" id="PS50928">
    <property type="entry name" value="ABC_TM1"/>
    <property type="match status" value="1"/>
</dbReference>
<evidence type="ECO:0000256" key="7">
    <source>
        <dbReference type="RuleBase" id="RU363032"/>
    </source>
</evidence>
<feature type="transmembrane region" description="Helical" evidence="7">
    <location>
        <begin position="236"/>
        <end position="257"/>
    </location>
</feature>
<feature type="transmembrane region" description="Helical" evidence="7">
    <location>
        <begin position="137"/>
        <end position="153"/>
    </location>
</feature>
<gene>
    <name evidence="9" type="ORF">JOF54_003225</name>
</gene>
<keyword evidence="10" id="KW-1185">Reference proteome</keyword>
<accession>A0ABS4ZDN3</accession>
<dbReference type="CDD" id="cd06261">
    <property type="entry name" value="TM_PBP2"/>
    <property type="match status" value="1"/>
</dbReference>
<evidence type="ECO:0000256" key="3">
    <source>
        <dbReference type="ARBA" id="ARBA00022475"/>
    </source>
</evidence>
<evidence type="ECO:0000256" key="6">
    <source>
        <dbReference type="ARBA" id="ARBA00023136"/>
    </source>
</evidence>
<name>A0ABS4ZDN3_9ACTN</name>
<feature type="domain" description="ABC transmembrane type-1" evidence="8">
    <location>
        <begin position="67"/>
        <end position="258"/>
    </location>
</feature>
<protein>
    <submittedName>
        <fullName evidence="9">Spermidine/putrescine transport system permease protein</fullName>
    </submittedName>
</protein>
<reference evidence="9 10" key="1">
    <citation type="submission" date="2021-03" db="EMBL/GenBank/DDBJ databases">
        <title>Sequencing the genomes of 1000 actinobacteria strains.</title>
        <authorList>
            <person name="Klenk H.-P."/>
        </authorList>
    </citation>
    <scope>NUCLEOTIDE SEQUENCE [LARGE SCALE GENOMIC DNA]</scope>
    <source>
        <strain evidence="9 10">DSM 12936</strain>
    </source>
</reference>
<dbReference type="PANTHER" id="PTHR30183:SF2">
    <property type="entry name" value="IRON UTILIZATION PROTEIN"/>
    <property type="match status" value="1"/>
</dbReference>
<keyword evidence="5 7" id="KW-1133">Transmembrane helix</keyword>
<evidence type="ECO:0000256" key="2">
    <source>
        <dbReference type="ARBA" id="ARBA00022448"/>
    </source>
</evidence>
<dbReference type="EMBL" id="JAGIOB010000001">
    <property type="protein sequence ID" value="MBP2418303.1"/>
    <property type="molecule type" value="Genomic_DNA"/>
</dbReference>
<organism evidence="9 10">
    <name type="scientific">Microlunatus capsulatus</name>
    <dbReference type="NCBI Taxonomy" id="99117"/>
    <lineage>
        <taxon>Bacteria</taxon>
        <taxon>Bacillati</taxon>
        <taxon>Actinomycetota</taxon>
        <taxon>Actinomycetes</taxon>
        <taxon>Propionibacteriales</taxon>
        <taxon>Propionibacteriaceae</taxon>
        <taxon>Microlunatus</taxon>
    </lineage>
</organism>
<comment type="subcellular location">
    <subcellularLocation>
        <location evidence="1 7">Cell membrane</location>
        <topology evidence="1 7">Multi-pass membrane protein</topology>
    </subcellularLocation>
</comment>
<comment type="similarity">
    <text evidence="7">Belongs to the binding-protein-dependent transport system permease family.</text>
</comment>
<dbReference type="PANTHER" id="PTHR30183">
    <property type="entry name" value="MOLYBDENUM TRANSPORT SYSTEM PERMEASE PROTEIN MODB"/>
    <property type="match status" value="1"/>
</dbReference>
<evidence type="ECO:0000256" key="5">
    <source>
        <dbReference type="ARBA" id="ARBA00022989"/>
    </source>
</evidence>
<keyword evidence="3" id="KW-1003">Cell membrane</keyword>
<keyword evidence="2 7" id="KW-0813">Transport</keyword>
<dbReference type="SUPFAM" id="SSF161098">
    <property type="entry name" value="MetI-like"/>
    <property type="match status" value="1"/>
</dbReference>
<evidence type="ECO:0000313" key="10">
    <source>
        <dbReference type="Proteomes" id="UP000758168"/>
    </source>
</evidence>
<evidence type="ECO:0000313" key="9">
    <source>
        <dbReference type="EMBL" id="MBP2418303.1"/>
    </source>
</evidence>
<feature type="transmembrane region" description="Helical" evidence="7">
    <location>
        <begin position="194"/>
        <end position="216"/>
    </location>
</feature>
<dbReference type="InterPro" id="IPR000515">
    <property type="entry name" value="MetI-like"/>
</dbReference>
<comment type="caution">
    <text evidence="9">The sequence shown here is derived from an EMBL/GenBank/DDBJ whole genome shotgun (WGS) entry which is preliminary data.</text>
</comment>
<evidence type="ECO:0000256" key="1">
    <source>
        <dbReference type="ARBA" id="ARBA00004651"/>
    </source>
</evidence>
<dbReference type="Pfam" id="PF00528">
    <property type="entry name" value="BPD_transp_1"/>
    <property type="match status" value="1"/>
</dbReference>